<gene>
    <name evidence="6" type="ORF">DVH24_027107</name>
</gene>
<dbReference type="InterPro" id="IPR027417">
    <property type="entry name" value="P-loop_NTPase"/>
</dbReference>
<dbReference type="GO" id="GO:0005524">
    <property type="term" value="F:ATP binding"/>
    <property type="evidence" value="ECO:0007669"/>
    <property type="project" value="UniProtKB-KW"/>
</dbReference>
<accession>A0A498IKX4</accession>
<dbReference type="GO" id="GO:0003678">
    <property type="term" value="F:DNA helicase activity"/>
    <property type="evidence" value="ECO:0007669"/>
    <property type="project" value="TreeGrafter"/>
</dbReference>
<feature type="domain" description="Helicase ATP-binding" evidence="5">
    <location>
        <begin position="7"/>
        <end position="69"/>
    </location>
</feature>
<protein>
    <recommendedName>
        <fullName evidence="5">Helicase ATP-binding domain-containing protein</fullName>
    </recommendedName>
</protein>
<dbReference type="PROSITE" id="PS51193">
    <property type="entry name" value="HELICASE_ATP_BIND_2"/>
    <property type="match status" value="1"/>
</dbReference>
<dbReference type="GO" id="GO:0045951">
    <property type="term" value="P:positive regulation of mitotic recombination"/>
    <property type="evidence" value="ECO:0007669"/>
    <property type="project" value="TreeGrafter"/>
</dbReference>
<dbReference type="GO" id="GO:0006366">
    <property type="term" value="P:transcription by RNA polymerase II"/>
    <property type="evidence" value="ECO:0007669"/>
    <property type="project" value="TreeGrafter"/>
</dbReference>
<dbReference type="AlphaFoldDB" id="A0A498IKX4"/>
<dbReference type="PANTHER" id="PTHR11472">
    <property type="entry name" value="DNA REPAIR DEAD HELICASE RAD3/XP-D SUBFAMILY MEMBER"/>
    <property type="match status" value="1"/>
</dbReference>
<evidence type="ECO:0000256" key="3">
    <source>
        <dbReference type="ARBA" id="ARBA00022840"/>
    </source>
</evidence>
<evidence type="ECO:0000256" key="4">
    <source>
        <dbReference type="SAM" id="MobiDB-lite"/>
    </source>
</evidence>
<keyword evidence="1" id="KW-0547">Nucleotide-binding</keyword>
<keyword evidence="3" id="KW-0067">ATP-binding</keyword>
<dbReference type="PANTHER" id="PTHR11472:SF1">
    <property type="entry name" value="GENERAL TRANSCRIPTION AND DNA REPAIR FACTOR IIH HELICASE SUBUNIT XPD"/>
    <property type="match status" value="1"/>
</dbReference>
<dbReference type="Gene3D" id="3.40.50.300">
    <property type="entry name" value="P-loop containing nucleotide triphosphate hydrolases"/>
    <property type="match status" value="1"/>
</dbReference>
<feature type="compositionally biased region" description="Pro residues" evidence="4">
    <location>
        <begin position="59"/>
        <end position="69"/>
    </location>
</feature>
<evidence type="ECO:0000313" key="6">
    <source>
        <dbReference type="EMBL" id="RXH84208.1"/>
    </source>
</evidence>
<dbReference type="EMBL" id="RDQH01000337">
    <property type="protein sequence ID" value="RXH84208.1"/>
    <property type="molecule type" value="Genomic_DNA"/>
</dbReference>
<comment type="caution">
    <text evidence="6">The sequence shown here is derived from an EMBL/GenBank/DDBJ whole genome shotgun (WGS) entry which is preliminary data.</text>
</comment>
<feature type="region of interest" description="Disordered" evidence="4">
    <location>
        <begin position="37"/>
        <end position="69"/>
    </location>
</feature>
<feature type="compositionally biased region" description="Low complexity" evidence="4">
    <location>
        <begin position="43"/>
        <end position="58"/>
    </location>
</feature>
<dbReference type="GO" id="GO:0005634">
    <property type="term" value="C:nucleus"/>
    <property type="evidence" value="ECO:0007669"/>
    <property type="project" value="TreeGrafter"/>
</dbReference>
<sequence>MKFQVEDVTVYFPYDHLYPEQYTYVLELKRALDAKGHCLPEMPTGTGKPSPSSLSSPPTLSPNPKTPSS</sequence>
<keyword evidence="7" id="KW-1185">Reference proteome</keyword>
<dbReference type="InterPro" id="IPR014013">
    <property type="entry name" value="Helic_SF1/SF2_ATP-bd_DinG/Rad3"/>
</dbReference>
<dbReference type="GO" id="GO:0016787">
    <property type="term" value="F:hydrolase activity"/>
    <property type="evidence" value="ECO:0007669"/>
    <property type="project" value="UniProtKB-KW"/>
</dbReference>
<dbReference type="STRING" id="3750.A0A498IKX4"/>
<evidence type="ECO:0000313" key="7">
    <source>
        <dbReference type="Proteomes" id="UP000290289"/>
    </source>
</evidence>
<evidence type="ECO:0000256" key="1">
    <source>
        <dbReference type="ARBA" id="ARBA00022741"/>
    </source>
</evidence>
<name>A0A498IKX4_MALDO</name>
<dbReference type="InterPro" id="IPR045028">
    <property type="entry name" value="DinG/Rad3-like"/>
</dbReference>
<reference evidence="6 7" key="1">
    <citation type="submission" date="2018-10" db="EMBL/GenBank/DDBJ databases">
        <title>A high-quality apple genome assembly.</title>
        <authorList>
            <person name="Hu J."/>
        </authorList>
    </citation>
    <scope>NUCLEOTIDE SEQUENCE [LARGE SCALE GENOMIC DNA]</scope>
    <source>
        <strain evidence="7">cv. HFTH1</strain>
        <tissue evidence="6">Young leaf</tissue>
    </source>
</reference>
<dbReference type="GO" id="GO:0003684">
    <property type="term" value="F:damaged DNA binding"/>
    <property type="evidence" value="ECO:0007669"/>
    <property type="project" value="TreeGrafter"/>
</dbReference>
<proteinExistence type="predicted"/>
<evidence type="ECO:0000256" key="2">
    <source>
        <dbReference type="ARBA" id="ARBA00022801"/>
    </source>
</evidence>
<keyword evidence="2" id="KW-0378">Hydrolase</keyword>
<evidence type="ECO:0000259" key="5">
    <source>
        <dbReference type="PROSITE" id="PS51193"/>
    </source>
</evidence>
<dbReference type="Proteomes" id="UP000290289">
    <property type="component" value="Chromosome 11"/>
</dbReference>
<organism evidence="6 7">
    <name type="scientific">Malus domestica</name>
    <name type="common">Apple</name>
    <name type="synonym">Pyrus malus</name>
    <dbReference type="NCBI Taxonomy" id="3750"/>
    <lineage>
        <taxon>Eukaryota</taxon>
        <taxon>Viridiplantae</taxon>
        <taxon>Streptophyta</taxon>
        <taxon>Embryophyta</taxon>
        <taxon>Tracheophyta</taxon>
        <taxon>Spermatophyta</taxon>
        <taxon>Magnoliopsida</taxon>
        <taxon>eudicotyledons</taxon>
        <taxon>Gunneridae</taxon>
        <taxon>Pentapetalae</taxon>
        <taxon>rosids</taxon>
        <taxon>fabids</taxon>
        <taxon>Rosales</taxon>
        <taxon>Rosaceae</taxon>
        <taxon>Amygdaloideae</taxon>
        <taxon>Maleae</taxon>
        <taxon>Malus</taxon>
    </lineage>
</organism>